<gene>
    <name evidence="1" type="ORF">CDL15_Pgr027978</name>
    <name evidence="2" type="ORF">CRG98_027882</name>
</gene>
<reference evidence="1" key="2">
    <citation type="submission" date="2017-06" db="EMBL/GenBank/DDBJ databases">
        <title>The pomegranate genome and the genomics of punicalagin biosynthesis.</title>
        <authorList>
            <person name="Xu C."/>
        </authorList>
    </citation>
    <scope>NUCLEOTIDE SEQUENCE [LARGE SCALE GENOMIC DNA]</scope>
    <source>
        <tissue evidence="1">Fresh leaf</tissue>
    </source>
</reference>
<dbReference type="EMBL" id="MTKT01001287">
    <property type="protein sequence ID" value="OWM85191.1"/>
    <property type="molecule type" value="Genomic_DNA"/>
</dbReference>
<reference evidence="3" key="1">
    <citation type="journal article" date="2017" name="Plant J.">
        <title>The pomegranate (Punica granatum L.) genome and the genomics of punicalagin biosynthesis.</title>
        <authorList>
            <person name="Qin G."/>
            <person name="Xu C."/>
            <person name="Ming R."/>
            <person name="Tang H."/>
            <person name="Guyot R."/>
            <person name="Kramer E.M."/>
            <person name="Hu Y."/>
            <person name="Yi X."/>
            <person name="Qi Y."/>
            <person name="Xu X."/>
            <person name="Gao Z."/>
            <person name="Pan H."/>
            <person name="Jian J."/>
            <person name="Tian Y."/>
            <person name="Yue Z."/>
            <person name="Xu Y."/>
        </authorList>
    </citation>
    <scope>NUCLEOTIDE SEQUENCE [LARGE SCALE GENOMIC DNA]</scope>
    <source>
        <strain evidence="3">cv. Dabenzi</strain>
    </source>
</reference>
<protein>
    <submittedName>
        <fullName evidence="1">Uncharacterized protein</fullName>
    </submittedName>
</protein>
<evidence type="ECO:0000313" key="2">
    <source>
        <dbReference type="EMBL" id="PKI51719.1"/>
    </source>
</evidence>
<dbReference type="Proteomes" id="UP000197138">
    <property type="component" value="Unassembled WGS sequence"/>
</dbReference>
<sequence>MPRPIQWAQVSRFGRAISGLGQLPRGSNWLQNWASIADANGMHLSDNIIPKGLVVGRLVWCDGTSTR</sequence>
<comment type="caution">
    <text evidence="1">The sequence shown here is derived from an EMBL/GenBank/DDBJ whole genome shotgun (WGS) entry which is preliminary data.</text>
</comment>
<proteinExistence type="predicted"/>
<dbReference type="EMBL" id="PGOL01001995">
    <property type="protein sequence ID" value="PKI51719.1"/>
    <property type="molecule type" value="Genomic_DNA"/>
</dbReference>
<dbReference type="Proteomes" id="UP000233551">
    <property type="component" value="Unassembled WGS sequence"/>
</dbReference>
<evidence type="ECO:0000313" key="1">
    <source>
        <dbReference type="EMBL" id="OWM85191.1"/>
    </source>
</evidence>
<reference evidence="2 4" key="3">
    <citation type="submission" date="2017-11" db="EMBL/GenBank/DDBJ databases">
        <title>De-novo sequencing of pomegranate (Punica granatum L.) genome.</title>
        <authorList>
            <person name="Akparov Z."/>
            <person name="Amiraslanov A."/>
            <person name="Hajiyeva S."/>
            <person name="Abbasov M."/>
            <person name="Kaur K."/>
            <person name="Hamwieh A."/>
            <person name="Solovyev V."/>
            <person name="Salamov A."/>
            <person name="Braich B."/>
            <person name="Kosarev P."/>
            <person name="Mahmoud A."/>
            <person name="Hajiyev E."/>
            <person name="Babayeva S."/>
            <person name="Izzatullayeva V."/>
            <person name="Mammadov A."/>
            <person name="Mammadov A."/>
            <person name="Sharifova S."/>
            <person name="Ojaghi J."/>
            <person name="Eynullazada K."/>
            <person name="Bayramov B."/>
            <person name="Abdulazimova A."/>
            <person name="Shahmuradov I."/>
        </authorList>
    </citation>
    <scope>NUCLEOTIDE SEQUENCE [LARGE SCALE GENOMIC DNA]</scope>
    <source>
        <strain evidence="2">AG2017</strain>
        <strain evidence="4">cv. AG2017</strain>
        <tissue evidence="2">Leaf</tissue>
    </source>
</reference>
<evidence type="ECO:0000313" key="4">
    <source>
        <dbReference type="Proteomes" id="UP000233551"/>
    </source>
</evidence>
<name>A0A218XL39_PUNGR</name>
<dbReference type="AlphaFoldDB" id="A0A218XL39"/>
<accession>A0A218XL39</accession>
<organism evidence="1 3">
    <name type="scientific">Punica granatum</name>
    <name type="common">Pomegranate</name>
    <dbReference type="NCBI Taxonomy" id="22663"/>
    <lineage>
        <taxon>Eukaryota</taxon>
        <taxon>Viridiplantae</taxon>
        <taxon>Streptophyta</taxon>
        <taxon>Embryophyta</taxon>
        <taxon>Tracheophyta</taxon>
        <taxon>Spermatophyta</taxon>
        <taxon>Magnoliopsida</taxon>
        <taxon>eudicotyledons</taxon>
        <taxon>Gunneridae</taxon>
        <taxon>Pentapetalae</taxon>
        <taxon>rosids</taxon>
        <taxon>malvids</taxon>
        <taxon>Myrtales</taxon>
        <taxon>Lythraceae</taxon>
        <taxon>Punica</taxon>
    </lineage>
</organism>
<evidence type="ECO:0000313" key="3">
    <source>
        <dbReference type="Proteomes" id="UP000197138"/>
    </source>
</evidence>
<keyword evidence="4" id="KW-1185">Reference proteome</keyword>